<gene>
    <name evidence="3" type="ORF">STAS_12529</name>
</gene>
<sequence length="398" mass="45010">MGSSSTNSRLSGDCEGRNLSGEKRRREAISMAPILAFSNDGARDRGASKQSDLSVKESTSNSLPLYFDEKPFLFDTAFLAILVMRSSRFVPVVGSELHDLNQGLAMDTSGVSRGEKPRFAVDGHFEKGSKKAFRRVTRQQRFSDQLFDDLELAIPGKKSRSPICFLGKFSKPISWKVLPSFAWAKKEEQEQQVVLSRSHSTKRKGYELFLSLSLTANLELPCLSQTPIHESEQLRLKPNEDWEYLVVAGQDLLVVTQYVVDSFESDGLYVDDRDIDDWTYLRGLPGVTIDFDVRKYDPEDMDVKYVEGSSLGGWALFVGFHSDAVALPAAEFPELNPNSIYFTDSQEDCKIEYYPIGGHDIGIFNYENKTVLPCYYPCDAKNLRKTFPPPMWFFPSRE</sequence>
<protein>
    <recommendedName>
        <fullName evidence="2">KIB1-4 beta-propeller domain-containing protein</fullName>
    </recommendedName>
</protein>
<comment type="caution">
    <text evidence="3">The sequence shown here is derived from an EMBL/GenBank/DDBJ whole genome shotgun (WGS) entry which is preliminary data.</text>
</comment>
<dbReference type="Proteomes" id="UP000325081">
    <property type="component" value="Unassembled WGS sequence"/>
</dbReference>
<feature type="domain" description="KIB1-4 beta-propeller" evidence="2">
    <location>
        <begin position="230"/>
        <end position="365"/>
    </location>
</feature>
<reference evidence="4" key="1">
    <citation type="journal article" date="2019" name="Curr. Biol.">
        <title>Genome Sequence of Striga asiatica Provides Insight into the Evolution of Plant Parasitism.</title>
        <authorList>
            <person name="Yoshida S."/>
            <person name="Kim S."/>
            <person name="Wafula E.K."/>
            <person name="Tanskanen J."/>
            <person name="Kim Y.M."/>
            <person name="Honaas L."/>
            <person name="Yang Z."/>
            <person name="Spallek T."/>
            <person name="Conn C.E."/>
            <person name="Ichihashi Y."/>
            <person name="Cheong K."/>
            <person name="Cui S."/>
            <person name="Der J.P."/>
            <person name="Gundlach H."/>
            <person name="Jiao Y."/>
            <person name="Hori C."/>
            <person name="Ishida J.K."/>
            <person name="Kasahara H."/>
            <person name="Kiba T."/>
            <person name="Kim M.S."/>
            <person name="Koo N."/>
            <person name="Laohavisit A."/>
            <person name="Lee Y.H."/>
            <person name="Lumba S."/>
            <person name="McCourt P."/>
            <person name="Mortimer J.C."/>
            <person name="Mutuku J.M."/>
            <person name="Nomura T."/>
            <person name="Sasaki-Sekimoto Y."/>
            <person name="Seto Y."/>
            <person name="Wang Y."/>
            <person name="Wakatake T."/>
            <person name="Sakakibara H."/>
            <person name="Demura T."/>
            <person name="Yamaguchi S."/>
            <person name="Yoneyama K."/>
            <person name="Manabe R.I."/>
            <person name="Nelson D.C."/>
            <person name="Schulman A.H."/>
            <person name="Timko M.P."/>
            <person name="dePamphilis C.W."/>
            <person name="Choi D."/>
            <person name="Shirasu K."/>
        </authorList>
    </citation>
    <scope>NUCLEOTIDE SEQUENCE [LARGE SCALE GENOMIC DNA]</scope>
    <source>
        <strain evidence="4">cv. UVA1</strain>
    </source>
</reference>
<keyword evidence="4" id="KW-1185">Reference proteome</keyword>
<dbReference type="InterPro" id="IPR005174">
    <property type="entry name" value="KIB1-4_b-propeller"/>
</dbReference>
<name>A0A5A7PTR2_STRAF</name>
<dbReference type="EMBL" id="BKCP01005084">
    <property type="protein sequence ID" value="GER36205.1"/>
    <property type="molecule type" value="Genomic_DNA"/>
</dbReference>
<dbReference type="PANTHER" id="PTHR44259:SF37">
    <property type="entry name" value="DUF1618 DOMAIN-CONTAINING PROTEIN"/>
    <property type="match status" value="1"/>
</dbReference>
<feature type="region of interest" description="Disordered" evidence="1">
    <location>
        <begin position="1"/>
        <end position="27"/>
    </location>
</feature>
<proteinExistence type="predicted"/>
<dbReference type="OrthoDB" id="900104at2759"/>
<evidence type="ECO:0000313" key="3">
    <source>
        <dbReference type="EMBL" id="GER36205.1"/>
    </source>
</evidence>
<dbReference type="InterPro" id="IPR050942">
    <property type="entry name" value="F-box_BR-signaling"/>
</dbReference>
<evidence type="ECO:0000313" key="4">
    <source>
        <dbReference type="Proteomes" id="UP000325081"/>
    </source>
</evidence>
<dbReference type="Pfam" id="PF03478">
    <property type="entry name" value="Beta-prop_KIB1-4"/>
    <property type="match status" value="1"/>
</dbReference>
<dbReference type="AlphaFoldDB" id="A0A5A7PTR2"/>
<feature type="compositionally biased region" description="Polar residues" evidence="1">
    <location>
        <begin position="1"/>
        <end position="10"/>
    </location>
</feature>
<evidence type="ECO:0000256" key="1">
    <source>
        <dbReference type="SAM" id="MobiDB-lite"/>
    </source>
</evidence>
<organism evidence="3 4">
    <name type="scientific">Striga asiatica</name>
    <name type="common">Asiatic witchweed</name>
    <name type="synonym">Buchnera asiatica</name>
    <dbReference type="NCBI Taxonomy" id="4170"/>
    <lineage>
        <taxon>Eukaryota</taxon>
        <taxon>Viridiplantae</taxon>
        <taxon>Streptophyta</taxon>
        <taxon>Embryophyta</taxon>
        <taxon>Tracheophyta</taxon>
        <taxon>Spermatophyta</taxon>
        <taxon>Magnoliopsida</taxon>
        <taxon>eudicotyledons</taxon>
        <taxon>Gunneridae</taxon>
        <taxon>Pentapetalae</taxon>
        <taxon>asterids</taxon>
        <taxon>lamiids</taxon>
        <taxon>Lamiales</taxon>
        <taxon>Orobanchaceae</taxon>
        <taxon>Buchnereae</taxon>
        <taxon>Striga</taxon>
    </lineage>
</organism>
<dbReference type="PANTHER" id="PTHR44259">
    <property type="entry name" value="OS07G0183000 PROTEIN-RELATED"/>
    <property type="match status" value="1"/>
</dbReference>
<evidence type="ECO:0000259" key="2">
    <source>
        <dbReference type="Pfam" id="PF03478"/>
    </source>
</evidence>
<feature type="compositionally biased region" description="Basic and acidic residues" evidence="1">
    <location>
        <begin position="12"/>
        <end position="27"/>
    </location>
</feature>
<accession>A0A5A7PTR2</accession>